<reference evidence="2 3" key="1">
    <citation type="submission" date="2014-06" db="EMBL/GenBank/DDBJ databases">
        <title>The Genome of the Aflatoxigenic Filamentous Fungus Aspergillus nomius.</title>
        <authorList>
            <person name="Moore M.G."/>
            <person name="Shannon B.M."/>
            <person name="Brian M.M."/>
        </authorList>
    </citation>
    <scope>NUCLEOTIDE SEQUENCE [LARGE SCALE GENOMIC DNA]</scope>
    <source>
        <strain evidence="2 3">NRRL 13137</strain>
    </source>
</reference>
<feature type="compositionally biased region" description="Basic and acidic residues" evidence="1">
    <location>
        <begin position="166"/>
        <end position="176"/>
    </location>
</feature>
<name>A0A0L1J9U1_ASPN3</name>
<comment type="caution">
    <text evidence="2">The sequence shown here is derived from an EMBL/GenBank/DDBJ whole genome shotgun (WGS) entry which is preliminary data.</text>
</comment>
<dbReference type="GeneID" id="26805276"/>
<accession>A0A0L1J9U1</accession>
<protein>
    <submittedName>
        <fullName evidence="2">Uncharacterized protein</fullName>
    </submittedName>
</protein>
<organism evidence="2 3">
    <name type="scientific">Aspergillus nomiae NRRL (strain ATCC 15546 / NRRL 13137 / CBS 260.88 / M93)</name>
    <dbReference type="NCBI Taxonomy" id="1509407"/>
    <lineage>
        <taxon>Eukaryota</taxon>
        <taxon>Fungi</taxon>
        <taxon>Dikarya</taxon>
        <taxon>Ascomycota</taxon>
        <taxon>Pezizomycotina</taxon>
        <taxon>Eurotiomycetes</taxon>
        <taxon>Eurotiomycetidae</taxon>
        <taxon>Eurotiales</taxon>
        <taxon>Aspergillaceae</taxon>
        <taxon>Aspergillus</taxon>
        <taxon>Aspergillus subgen. Circumdati</taxon>
    </lineage>
</organism>
<keyword evidence="3" id="KW-1185">Reference proteome</keyword>
<dbReference type="EMBL" id="JNOM01000052">
    <property type="protein sequence ID" value="KNG88450.1"/>
    <property type="molecule type" value="Genomic_DNA"/>
</dbReference>
<gene>
    <name evidence="2" type="ORF">ANOM_003472</name>
</gene>
<proteinExistence type="predicted"/>
<evidence type="ECO:0000256" key="1">
    <source>
        <dbReference type="SAM" id="MobiDB-lite"/>
    </source>
</evidence>
<feature type="compositionally biased region" description="Basic and acidic residues" evidence="1">
    <location>
        <begin position="131"/>
        <end position="144"/>
    </location>
</feature>
<sequence length="176" mass="20523">MSVPIDPESMHDAVYWWAEIDISGVNSSFEYDFDPITDGDDHNKKTRFAAFTKQHLQNDRIKVKISDTDNRTIKICYCIRIGPFTKGTKPTVEKGRDMMLAHLEKELQAPSEALDALEAYWREMQARRERLEKELSDQQRRSYREATPVPPGTPRLGYNNDDDIPEERVEPSRYWG</sequence>
<dbReference type="OrthoDB" id="4508008at2759"/>
<feature type="region of interest" description="Disordered" evidence="1">
    <location>
        <begin position="131"/>
        <end position="176"/>
    </location>
</feature>
<dbReference type="RefSeq" id="XP_015409373.1">
    <property type="nucleotide sequence ID" value="XM_015548729.1"/>
</dbReference>
<evidence type="ECO:0000313" key="2">
    <source>
        <dbReference type="EMBL" id="KNG88450.1"/>
    </source>
</evidence>
<dbReference type="AlphaFoldDB" id="A0A0L1J9U1"/>
<evidence type="ECO:0000313" key="3">
    <source>
        <dbReference type="Proteomes" id="UP000037505"/>
    </source>
</evidence>
<dbReference type="Proteomes" id="UP000037505">
    <property type="component" value="Unassembled WGS sequence"/>
</dbReference>